<evidence type="ECO:0000256" key="2">
    <source>
        <dbReference type="SAM" id="Phobius"/>
    </source>
</evidence>
<gene>
    <name evidence="3" type="ORF">SAMN05216267_1008158</name>
</gene>
<dbReference type="STRING" id="310780.SAMN05216267_1008158"/>
<dbReference type="EMBL" id="FODD01000008">
    <property type="protein sequence ID" value="SEN69741.1"/>
    <property type="molecule type" value="Genomic_DNA"/>
</dbReference>
<feature type="compositionally biased region" description="Gly residues" evidence="1">
    <location>
        <begin position="236"/>
        <end position="246"/>
    </location>
</feature>
<sequence length="324" mass="34691">MGYSLLYVAFGIVALWLLGEVLLQYKARLRWRVLAFTGFLGVVAGVYERQVLLIVLGAAAFGTGQTFVTLSYKRGFSTGWALGGRPGASRRRRAGEAREPVLEVTAVEPDFGQGAPAGQDVLADESDPAALHRPVPMHEDSGEYPLYDGQSSYTPDPYTSGGYDGYGTRGYEWGTGEPQPAAAAASYDSGGYGGGYEQSGGWTGDQGYGYAADQGQGAGYGYPQQTTAATSYDQGYGGGYQDGGYGQQATGDWTPQAHSPNGRQDQGDQGDPYASYGYGQQPPPQAPAQPHSQPYIPPQPHQSPYEQQVQQPAQHYDPYDPYRS</sequence>
<evidence type="ECO:0000313" key="4">
    <source>
        <dbReference type="Proteomes" id="UP000181951"/>
    </source>
</evidence>
<name>A0A1H8IN57_9ACTN</name>
<reference evidence="3 4" key="1">
    <citation type="submission" date="2016-10" db="EMBL/GenBank/DDBJ databases">
        <authorList>
            <person name="de Groot N.N."/>
        </authorList>
    </citation>
    <scope>NUCLEOTIDE SEQUENCE [LARGE SCALE GENOMIC DNA]</scope>
    <source>
        <strain evidence="3 4">CGMCC 4.2026</strain>
    </source>
</reference>
<keyword evidence="2" id="KW-1133">Transmembrane helix</keyword>
<feature type="transmembrane region" description="Helical" evidence="2">
    <location>
        <begin position="30"/>
        <end position="47"/>
    </location>
</feature>
<organism evidence="3 4">
    <name type="scientific">Actinacidiphila rubida</name>
    <dbReference type="NCBI Taxonomy" id="310780"/>
    <lineage>
        <taxon>Bacteria</taxon>
        <taxon>Bacillati</taxon>
        <taxon>Actinomycetota</taxon>
        <taxon>Actinomycetes</taxon>
        <taxon>Kitasatosporales</taxon>
        <taxon>Streptomycetaceae</taxon>
        <taxon>Actinacidiphila</taxon>
    </lineage>
</organism>
<keyword evidence="4" id="KW-1185">Reference proteome</keyword>
<feature type="transmembrane region" description="Helical" evidence="2">
    <location>
        <begin position="53"/>
        <end position="72"/>
    </location>
</feature>
<protein>
    <submittedName>
        <fullName evidence="3">Uncharacterized protein</fullName>
    </submittedName>
</protein>
<dbReference type="AlphaFoldDB" id="A0A1H8IN57"/>
<feature type="region of interest" description="Disordered" evidence="1">
    <location>
        <begin position="236"/>
        <end position="324"/>
    </location>
</feature>
<evidence type="ECO:0000313" key="3">
    <source>
        <dbReference type="EMBL" id="SEN69741.1"/>
    </source>
</evidence>
<feature type="transmembrane region" description="Helical" evidence="2">
    <location>
        <begin position="6"/>
        <end position="23"/>
    </location>
</feature>
<dbReference type="OrthoDB" id="4301348at2"/>
<evidence type="ECO:0000256" key="1">
    <source>
        <dbReference type="SAM" id="MobiDB-lite"/>
    </source>
</evidence>
<feature type="compositionally biased region" description="Polar residues" evidence="1">
    <location>
        <begin position="302"/>
        <end position="313"/>
    </location>
</feature>
<accession>A0A1H8IN57</accession>
<dbReference type="RefSeq" id="WP_069465585.1">
    <property type="nucleotide sequence ID" value="NZ_FODD01000008.1"/>
</dbReference>
<proteinExistence type="predicted"/>
<keyword evidence="2" id="KW-0472">Membrane</keyword>
<feature type="compositionally biased region" description="Polar residues" evidence="1">
    <location>
        <begin position="249"/>
        <end position="264"/>
    </location>
</feature>
<dbReference type="Proteomes" id="UP000181951">
    <property type="component" value="Unassembled WGS sequence"/>
</dbReference>
<keyword evidence="2" id="KW-0812">Transmembrane</keyword>